<dbReference type="Proteomes" id="UP001142055">
    <property type="component" value="Chromosome 1"/>
</dbReference>
<keyword evidence="3" id="KW-1185">Reference proteome</keyword>
<organism evidence="2 3">
    <name type="scientific">Blomia tropicalis</name>
    <name type="common">Mite</name>
    <dbReference type="NCBI Taxonomy" id="40697"/>
    <lineage>
        <taxon>Eukaryota</taxon>
        <taxon>Metazoa</taxon>
        <taxon>Ecdysozoa</taxon>
        <taxon>Arthropoda</taxon>
        <taxon>Chelicerata</taxon>
        <taxon>Arachnida</taxon>
        <taxon>Acari</taxon>
        <taxon>Acariformes</taxon>
        <taxon>Sarcoptiformes</taxon>
        <taxon>Astigmata</taxon>
        <taxon>Glycyphagoidea</taxon>
        <taxon>Echimyopodidae</taxon>
        <taxon>Blomia</taxon>
    </lineage>
</organism>
<sequence>MRLPSGTRICLLAAFGFLLITTEFPEFSRISQGTRKLANIDSGEVSEFDGELGNEIVADGYIGGQSSILVEAIFFKGYYGGGYRHRRHYGWGHRRYGHYGWGRRRWGHHRRWGGGYRRCCYGK</sequence>
<accession>A0A9Q0MF06</accession>
<comment type="caution">
    <text evidence="2">The sequence shown here is derived from an EMBL/GenBank/DDBJ whole genome shotgun (WGS) entry which is preliminary data.</text>
</comment>
<reference evidence="2" key="1">
    <citation type="submission" date="2022-12" db="EMBL/GenBank/DDBJ databases">
        <title>Genome assemblies of Blomia tropicalis.</title>
        <authorList>
            <person name="Cui Y."/>
        </authorList>
    </citation>
    <scope>NUCLEOTIDE SEQUENCE</scope>
    <source>
        <tissue evidence="2">Adult mites</tissue>
    </source>
</reference>
<keyword evidence="1" id="KW-0732">Signal</keyword>
<dbReference type="AlphaFoldDB" id="A0A9Q0MF06"/>
<evidence type="ECO:0000313" key="3">
    <source>
        <dbReference type="Proteomes" id="UP001142055"/>
    </source>
</evidence>
<gene>
    <name evidence="2" type="ORF">RDWZM_003139</name>
</gene>
<protein>
    <submittedName>
        <fullName evidence="2">Uncharacterized protein</fullName>
    </submittedName>
</protein>
<evidence type="ECO:0000313" key="2">
    <source>
        <dbReference type="EMBL" id="KAJ6224594.1"/>
    </source>
</evidence>
<proteinExistence type="predicted"/>
<name>A0A9Q0MF06_BLOTA</name>
<feature type="signal peptide" evidence="1">
    <location>
        <begin position="1"/>
        <end position="22"/>
    </location>
</feature>
<dbReference type="EMBL" id="JAPWDV010000001">
    <property type="protein sequence ID" value="KAJ6224594.1"/>
    <property type="molecule type" value="Genomic_DNA"/>
</dbReference>
<evidence type="ECO:0000256" key="1">
    <source>
        <dbReference type="SAM" id="SignalP"/>
    </source>
</evidence>
<feature type="chain" id="PRO_5040222155" evidence="1">
    <location>
        <begin position="23"/>
        <end position="123"/>
    </location>
</feature>